<dbReference type="Pfam" id="PF00586">
    <property type="entry name" value="AIRS"/>
    <property type="match status" value="1"/>
</dbReference>
<proteinExistence type="predicted"/>
<accession>A0A6M0H510</accession>
<dbReference type="EMBL" id="JAAGPU010000020">
    <property type="protein sequence ID" value="NEU05408.1"/>
    <property type="molecule type" value="Genomic_DNA"/>
</dbReference>
<dbReference type="RefSeq" id="WP_061995708.1">
    <property type="nucleotide sequence ID" value="NZ_JAAGPU010000020.1"/>
</dbReference>
<dbReference type="Proteomes" id="UP000481872">
    <property type="component" value="Unassembled WGS sequence"/>
</dbReference>
<keyword evidence="3" id="KW-1185">Reference proteome</keyword>
<evidence type="ECO:0000259" key="1">
    <source>
        <dbReference type="Pfam" id="PF00586"/>
    </source>
</evidence>
<evidence type="ECO:0000313" key="2">
    <source>
        <dbReference type="EMBL" id="NEU05408.1"/>
    </source>
</evidence>
<gene>
    <name evidence="2" type="ORF">G3M99_11185</name>
</gene>
<name>A0A6M0H510_9CLOT</name>
<dbReference type="InterPro" id="IPR016188">
    <property type="entry name" value="PurM-like_N"/>
</dbReference>
<reference evidence="2 3" key="1">
    <citation type="submission" date="2020-02" db="EMBL/GenBank/DDBJ databases">
        <title>Genome assembly of a novel Clostridium senegalense strain.</title>
        <authorList>
            <person name="Gupta T.B."/>
            <person name="Jauregui R."/>
            <person name="Maclean P."/>
            <person name="Nawarathana A."/>
            <person name="Brightwell G."/>
        </authorList>
    </citation>
    <scope>NUCLEOTIDE SEQUENCE [LARGE SCALE GENOMIC DNA]</scope>
    <source>
        <strain evidence="2 3">AGRFS4</strain>
    </source>
</reference>
<dbReference type="InterPro" id="IPR036921">
    <property type="entry name" value="PurM-like_N_sf"/>
</dbReference>
<dbReference type="SUPFAM" id="SSF55326">
    <property type="entry name" value="PurM N-terminal domain-like"/>
    <property type="match status" value="1"/>
</dbReference>
<protein>
    <submittedName>
        <fullName evidence="2">Alpha-ribazole-5-phosphate synthase</fullName>
    </submittedName>
</protein>
<dbReference type="Gene3D" id="3.30.1330.10">
    <property type="entry name" value="PurM-like, N-terminal domain"/>
    <property type="match status" value="1"/>
</dbReference>
<sequence length="245" mass="26690">MIENKVRDLVCVDIDEEKVMVIACDSSGGIGDKEHDALKVEPFITGKYSVRVGLLEILCSGAKVISIVDNVCAEMEPTGREIIKGIKSEMKLAAIDGIPLTGSTEENFRVTSTGVGITVIGICEKKNAKINNISEKAKVYAIGKPKVGSEINFYGDDEIFSYEDLNKLMQLDEVLEIVPVGSKGILYEAKELATSNKKKFTLKDNVYLDLKKTCGPATVAIVAIKENKTDVIKKFKNAVEIGKII</sequence>
<comment type="caution">
    <text evidence="2">The sequence shown here is derived from an EMBL/GenBank/DDBJ whole genome shotgun (WGS) entry which is preliminary data.</text>
</comment>
<dbReference type="AlphaFoldDB" id="A0A6M0H510"/>
<feature type="domain" description="PurM-like N-terminal" evidence="1">
    <location>
        <begin position="8"/>
        <end position="122"/>
    </location>
</feature>
<evidence type="ECO:0000313" key="3">
    <source>
        <dbReference type="Proteomes" id="UP000481872"/>
    </source>
</evidence>
<organism evidence="2 3">
    <name type="scientific">Clostridium senegalense</name>
    <dbReference type="NCBI Taxonomy" id="1465809"/>
    <lineage>
        <taxon>Bacteria</taxon>
        <taxon>Bacillati</taxon>
        <taxon>Bacillota</taxon>
        <taxon>Clostridia</taxon>
        <taxon>Eubacteriales</taxon>
        <taxon>Clostridiaceae</taxon>
        <taxon>Clostridium</taxon>
    </lineage>
</organism>